<dbReference type="Pfam" id="PF00005">
    <property type="entry name" value="ABC_tran"/>
    <property type="match status" value="1"/>
</dbReference>
<evidence type="ECO:0000256" key="7">
    <source>
        <dbReference type="ARBA" id="ARBA00023136"/>
    </source>
</evidence>
<dbReference type="InterPro" id="IPR036640">
    <property type="entry name" value="ABC1_TM_sf"/>
</dbReference>
<evidence type="ECO:0000256" key="9">
    <source>
        <dbReference type="ARBA" id="ARBA00059943"/>
    </source>
</evidence>
<evidence type="ECO:0000256" key="1">
    <source>
        <dbReference type="ARBA" id="ARBA00004651"/>
    </source>
</evidence>
<evidence type="ECO:0000256" key="11">
    <source>
        <dbReference type="ARBA" id="ARBA00072598"/>
    </source>
</evidence>
<dbReference type="GO" id="GO:0005524">
    <property type="term" value="F:ATP binding"/>
    <property type="evidence" value="ECO:0007669"/>
    <property type="project" value="UniProtKB-KW"/>
</dbReference>
<dbReference type="RefSeq" id="WP_092570454.1">
    <property type="nucleotide sequence ID" value="NZ_CP149446.1"/>
</dbReference>
<evidence type="ECO:0000256" key="5">
    <source>
        <dbReference type="ARBA" id="ARBA00022840"/>
    </source>
</evidence>
<dbReference type="EMBL" id="FOEN01000002">
    <property type="protein sequence ID" value="SEP79890.1"/>
    <property type="molecule type" value="Genomic_DNA"/>
</dbReference>
<feature type="transmembrane region" description="Helical" evidence="12">
    <location>
        <begin position="175"/>
        <end position="196"/>
    </location>
</feature>
<protein>
    <recommendedName>
        <fullName evidence="11">Multidrug resistance ABC transporter ATP-binding and permease protein</fullName>
        <ecNumber evidence="2">7.6.2.2</ecNumber>
    </recommendedName>
</protein>
<dbReference type="Pfam" id="PF00664">
    <property type="entry name" value="ABC_membrane"/>
    <property type="match status" value="1"/>
</dbReference>
<dbReference type="Gene3D" id="3.40.50.300">
    <property type="entry name" value="P-loop containing nucleotide triphosphate hydrolases"/>
    <property type="match status" value="1"/>
</dbReference>
<evidence type="ECO:0000256" key="3">
    <source>
        <dbReference type="ARBA" id="ARBA00022692"/>
    </source>
</evidence>
<evidence type="ECO:0000256" key="8">
    <source>
        <dbReference type="ARBA" id="ARBA00034018"/>
    </source>
</evidence>
<dbReference type="PROSITE" id="PS50929">
    <property type="entry name" value="ABC_TM1F"/>
    <property type="match status" value="1"/>
</dbReference>
<evidence type="ECO:0000313" key="16">
    <source>
        <dbReference type="Proteomes" id="UP000198833"/>
    </source>
</evidence>
<dbReference type="OrthoDB" id="9770415at2"/>
<dbReference type="InterPro" id="IPR027417">
    <property type="entry name" value="P-loop_NTPase"/>
</dbReference>
<dbReference type="CDD" id="cd03254">
    <property type="entry name" value="ABCC_Glucan_exporter_like"/>
    <property type="match status" value="1"/>
</dbReference>
<proteinExistence type="inferred from homology"/>
<keyword evidence="5 15" id="KW-0067">ATP-binding</keyword>
<comment type="similarity">
    <text evidence="10">Belongs to the ABC transporter superfamily. Multidrug exporter LmrA (TC 3.A.1.117.1) family.</text>
</comment>
<dbReference type="GO" id="GO:0008559">
    <property type="term" value="F:ABC-type xenobiotic transporter activity"/>
    <property type="evidence" value="ECO:0007669"/>
    <property type="project" value="UniProtKB-EC"/>
</dbReference>
<feature type="domain" description="ABC transmembrane type-1" evidence="14">
    <location>
        <begin position="35"/>
        <end position="320"/>
    </location>
</feature>
<dbReference type="Proteomes" id="UP000198833">
    <property type="component" value="Unassembled WGS sequence"/>
</dbReference>
<dbReference type="GO" id="GO:0015421">
    <property type="term" value="F:ABC-type oligopeptide transporter activity"/>
    <property type="evidence" value="ECO:0007669"/>
    <property type="project" value="TreeGrafter"/>
</dbReference>
<evidence type="ECO:0000313" key="15">
    <source>
        <dbReference type="EMBL" id="SEP79890.1"/>
    </source>
</evidence>
<name>A0A1H9AT53_9LACT</name>
<dbReference type="FunFam" id="3.40.50.300:FF:000218">
    <property type="entry name" value="Multidrug ABC transporter ATP-binding protein"/>
    <property type="match status" value="1"/>
</dbReference>
<dbReference type="SMART" id="SM00382">
    <property type="entry name" value="AAA"/>
    <property type="match status" value="1"/>
</dbReference>
<dbReference type="SUPFAM" id="SSF52540">
    <property type="entry name" value="P-loop containing nucleoside triphosphate hydrolases"/>
    <property type="match status" value="1"/>
</dbReference>
<dbReference type="InterPro" id="IPR003593">
    <property type="entry name" value="AAA+_ATPase"/>
</dbReference>
<comment type="function">
    <text evidence="9">Efflux transporter for a variety of amphiphilic cationic compounds, including antibiotics.</text>
</comment>
<organism evidence="15 16">
    <name type="scientific">Ignavigranum ruoffiae</name>
    <dbReference type="NCBI Taxonomy" id="89093"/>
    <lineage>
        <taxon>Bacteria</taxon>
        <taxon>Bacillati</taxon>
        <taxon>Bacillota</taxon>
        <taxon>Bacilli</taxon>
        <taxon>Lactobacillales</taxon>
        <taxon>Aerococcaceae</taxon>
        <taxon>Ignavigranum</taxon>
    </lineage>
</organism>
<gene>
    <name evidence="15" type="ORF">SAMN04488558_10271</name>
</gene>
<feature type="transmembrane region" description="Helical" evidence="12">
    <location>
        <begin position="257"/>
        <end position="279"/>
    </location>
</feature>
<dbReference type="InterPro" id="IPR017871">
    <property type="entry name" value="ABC_transporter-like_CS"/>
</dbReference>
<dbReference type="Gene3D" id="1.20.1560.10">
    <property type="entry name" value="ABC transporter type 1, transmembrane domain"/>
    <property type="match status" value="1"/>
</dbReference>
<keyword evidence="16" id="KW-1185">Reference proteome</keyword>
<keyword evidence="3 12" id="KW-0812">Transmembrane</keyword>
<comment type="catalytic activity">
    <reaction evidence="8">
        <text>ATP + H2O + xenobioticSide 1 = ADP + phosphate + xenobioticSide 2.</text>
        <dbReference type="EC" id="7.6.2.2"/>
    </reaction>
</comment>
<accession>A0A1H9AT53</accession>
<feature type="transmembrane region" description="Helical" evidence="12">
    <location>
        <begin position="72"/>
        <end position="93"/>
    </location>
</feature>
<comment type="subcellular location">
    <subcellularLocation>
        <location evidence="1">Cell membrane</location>
        <topology evidence="1">Multi-pass membrane protein</topology>
    </subcellularLocation>
</comment>
<dbReference type="PROSITE" id="PS50893">
    <property type="entry name" value="ABC_TRANSPORTER_2"/>
    <property type="match status" value="1"/>
</dbReference>
<dbReference type="PANTHER" id="PTHR43394">
    <property type="entry name" value="ATP-DEPENDENT PERMEASE MDL1, MITOCHONDRIAL"/>
    <property type="match status" value="1"/>
</dbReference>
<feature type="domain" description="ABC transporter" evidence="13">
    <location>
        <begin position="354"/>
        <end position="587"/>
    </location>
</feature>
<feature type="transmembrane region" description="Helical" evidence="12">
    <location>
        <begin position="33"/>
        <end position="52"/>
    </location>
</feature>
<evidence type="ECO:0000256" key="6">
    <source>
        <dbReference type="ARBA" id="ARBA00022989"/>
    </source>
</evidence>
<feature type="transmembrane region" description="Helical" evidence="12">
    <location>
        <begin position="147"/>
        <end position="169"/>
    </location>
</feature>
<dbReference type="InterPro" id="IPR011527">
    <property type="entry name" value="ABC1_TM_dom"/>
</dbReference>
<evidence type="ECO:0000256" key="10">
    <source>
        <dbReference type="ARBA" id="ARBA00061674"/>
    </source>
</evidence>
<evidence type="ECO:0000256" key="4">
    <source>
        <dbReference type="ARBA" id="ARBA00022741"/>
    </source>
</evidence>
<dbReference type="GO" id="GO:0005886">
    <property type="term" value="C:plasma membrane"/>
    <property type="evidence" value="ECO:0007669"/>
    <property type="project" value="UniProtKB-SubCell"/>
</dbReference>
<dbReference type="SUPFAM" id="SSF90123">
    <property type="entry name" value="ABC transporter transmembrane region"/>
    <property type="match status" value="1"/>
</dbReference>
<evidence type="ECO:0000259" key="13">
    <source>
        <dbReference type="PROSITE" id="PS50893"/>
    </source>
</evidence>
<keyword evidence="7 12" id="KW-0472">Membrane</keyword>
<dbReference type="EC" id="7.6.2.2" evidence="2"/>
<dbReference type="CDD" id="cd18544">
    <property type="entry name" value="ABC_6TM_TmrA_like"/>
    <property type="match status" value="1"/>
</dbReference>
<dbReference type="AlphaFoldDB" id="A0A1H9AT53"/>
<evidence type="ECO:0000256" key="12">
    <source>
        <dbReference type="SAM" id="Phobius"/>
    </source>
</evidence>
<dbReference type="GO" id="GO:0016887">
    <property type="term" value="F:ATP hydrolysis activity"/>
    <property type="evidence" value="ECO:0007669"/>
    <property type="project" value="InterPro"/>
</dbReference>
<keyword evidence="4" id="KW-0547">Nucleotide-binding</keyword>
<evidence type="ECO:0000259" key="14">
    <source>
        <dbReference type="PROSITE" id="PS50929"/>
    </source>
</evidence>
<sequence length="595" mass="67942">MNQKSAKKTSFSLREQAQILKYLFGFARKHLKWFILSILLMVLASAFSAYLPVIIQRYIDQYLAKGTATTSITLRVALTYLAILTVRLVVVYYKDFTFKIASEQTVADMRDTIYHKIGALSMDYFNKTPNGEVVSRITNDTETIKEFWNVFLTFFDGFINAFMIGIAMFSLSVSLSWVFMAFIPLVIILVYVYQRISTRVYRRMRRALSRVNAQISESTMGMWLIQQFNQTERMKAEFNEINQDYVTARKNMFKMNAIFLMPAVNLIEQVVLVLVIWIFGQELLAGRALDIGLIYAFTSYSKSFFHPIGSMLDSLSIYQDGLVSASRGMYLMNNPMIDPQQASETVGQTIQGQVEINDLTFAYDGKHNVLRNIDIEAKPGQMIAIVGHTGSGKSTIINLLMRFYEYEQGQILIDNQSIRDYSKGALRQDIGLVQQDAFMFYGNFIDNIRLHGDYSDEEVKAAAHFTGADHFINELEDDYQTIISEGGTSLSAGQKQLINISRTILRKPQILILDEATANIDTETEQYIQASLDKIRQQSTLIVIAHRLSTIKNADQIYVLHRGKVIEAGRHDELIAQEGTYYDMYRLQTLQGLNH</sequence>
<keyword evidence="6 12" id="KW-1133">Transmembrane helix</keyword>
<reference evidence="15 16" key="1">
    <citation type="submission" date="2016-10" db="EMBL/GenBank/DDBJ databases">
        <authorList>
            <person name="de Groot N.N."/>
        </authorList>
    </citation>
    <scope>NUCLEOTIDE SEQUENCE [LARGE SCALE GENOMIC DNA]</scope>
    <source>
        <strain evidence="15 16">DSM 15695</strain>
    </source>
</reference>
<evidence type="ECO:0000256" key="2">
    <source>
        <dbReference type="ARBA" id="ARBA00012191"/>
    </source>
</evidence>
<dbReference type="InterPro" id="IPR003439">
    <property type="entry name" value="ABC_transporter-like_ATP-bd"/>
</dbReference>
<dbReference type="PANTHER" id="PTHR43394:SF1">
    <property type="entry name" value="ATP-BINDING CASSETTE SUB-FAMILY B MEMBER 10, MITOCHONDRIAL"/>
    <property type="match status" value="1"/>
</dbReference>
<dbReference type="STRING" id="89093.SAMN04488558_10271"/>
<dbReference type="InterPro" id="IPR039421">
    <property type="entry name" value="Type_1_exporter"/>
</dbReference>
<dbReference type="PROSITE" id="PS00211">
    <property type="entry name" value="ABC_TRANSPORTER_1"/>
    <property type="match status" value="1"/>
</dbReference>